<dbReference type="InterPro" id="IPR001509">
    <property type="entry name" value="Epimerase_deHydtase"/>
</dbReference>
<dbReference type="PANTHER" id="PTHR11092:SF0">
    <property type="entry name" value="EPIMERASE FAMILY PROTEIN SDR39U1"/>
    <property type="match status" value="1"/>
</dbReference>
<dbReference type="Proteomes" id="UP000252558">
    <property type="component" value="Unassembled WGS sequence"/>
</dbReference>
<comment type="caution">
    <text evidence="4">The sequence shown here is derived from an EMBL/GenBank/DDBJ whole genome shotgun (WGS) entry which is preliminary data.</text>
</comment>
<dbReference type="Gene3D" id="3.40.50.720">
    <property type="entry name" value="NAD(P)-binding Rossmann-like Domain"/>
    <property type="match status" value="1"/>
</dbReference>
<dbReference type="InterPro" id="IPR013549">
    <property type="entry name" value="DUF1731"/>
</dbReference>
<keyword evidence="5" id="KW-1185">Reference proteome</keyword>
<accession>A0A368NSD7</accession>
<proteinExistence type="inferred from homology"/>
<evidence type="ECO:0000259" key="2">
    <source>
        <dbReference type="Pfam" id="PF01370"/>
    </source>
</evidence>
<dbReference type="OrthoDB" id="9801773at2"/>
<dbReference type="CDD" id="cd05242">
    <property type="entry name" value="SDR_a8"/>
    <property type="match status" value="1"/>
</dbReference>
<dbReference type="Pfam" id="PF08338">
    <property type="entry name" value="DUF1731"/>
    <property type="match status" value="1"/>
</dbReference>
<dbReference type="AlphaFoldDB" id="A0A368NSD7"/>
<reference evidence="4 5" key="1">
    <citation type="submission" date="2018-07" db="EMBL/GenBank/DDBJ databases">
        <title>Corallincola holothuriorum sp. nov., a new facultative anaerobe isolated from sea cucumber Apostichopus japonicus.</title>
        <authorList>
            <person name="Xia H."/>
        </authorList>
    </citation>
    <scope>NUCLEOTIDE SEQUENCE [LARGE SCALE GENOMIC DNA]</scope>
    <source>
        <strain evidence="4 5">C4</strain>
    </source>
</reference>
<protein>
    <submittedName>
        <fullName evidence="4">TIGR01777 family protein</fullName>
    </submittedName>
</protein>
<feature type="domain" description="DUF1731" evidence="3">
    <location>
        <begin position="249"/>
        <end position="295"/>
    </location>
</feature>
<organism evidence="4 5">
    <name type="scientific">Corallincola holothuriorum</name>
    <dbReference type="NCBI Taxonomy" id="2282215"/>
    <lineage>
        <taxon>Bacteria</taxon>
        <taxon>Pseudomonadati</taxon>
        <taxon>Pseudomonadota</taxon>
        <taxon>Gammaproteobacteria</taxon>
        <taxon>Alteromonadales</taxon>
        <taxon>Psychromonadaceae</taxon>
        <taxon>Corallincola</taxon>
    </lineage>
</organism>
<dbReference type="PANTHER" id="PTHR11092">
    <property type="entry name" value="SUGAR NUCLEOTIDE EPIMERASE RELATED"/>
    <property type="match status" value="1"/>
</dbReference>
<dbReference type="InterPro" id="IPR010099">
    <property type="entry name" value="SDR39U1"/>
</dbReference>
<feature type="domain" description="NAD-dependent epimerase/dehydratase" evidence="2">
    <location>
        <begin position="3"/>
        <end position="221"/>
    </location>
</feature>
<evidence type="ECO:0000256" key="1">
    <source>
        <dbReference type="ARBA" id="ARBA00009353"/>
    </source>
</evidence>
<name>A0A368NSD7_9GAMM</name>
<dbReference type="InterPro" id="IPR036291">
    <property type="entry name" value="NAD(P)-bd_dom_sf"/>
</dbReference>
<dbReference type="EMBL" id="QPID01000001">
    <property type="protein sequence ID" value="RCU52853.1"/>
    <property type="molecule type" value="Genomic_DNA"/>
</dbReference>
<evidence type="ECO:0000313" key="4">
    <source>
        <dbReference type="EMBL" id="RCU52853.1"/>
    </source>
</evidence>
<dbReference type="NCBIfam" id="TIGR01777">
    <property type="entry name" value="yfcH"/>
    <property type="match status" value="1"/>
</dbReference>
<evidence type="ECO:0000259" key="3">
    <source>
        <dbReference type="Pfam" id="PF08338"/>
    </source>
</evidence>
<gene>
    <name evidence="4" type="ORF">DU002_02500</name>
</gene>
<comment type="similarity">
    <text evidence="1">Belongs to the NAD(P)-dependent epimerase/dehydratase family. SDR39U1 subfamily.</text>
</comment>
<evidence type="ECO:0000313" key="5">
    <source>
        <dbReference type="Proteomes" id="UP000252558"/>
    </source>
</evidence>
<sequence length="302" mass="33753">MNILITGGTGFIGSALTKHLKNQHKVTVLSRHPSSAQKQLGFDVKIISCLNDLNDLDPFDAVINLAGEPIANKRWSKRQKSRITGSRWHITSTLVQLMHTSNNPPSIFLSGSAIGIYGRQGNETIDESFTDHHDEFSHQICQRWEELAEGKPDNVRLCIMRTGIVLGTKGGALKRMLPPFRFGLGGPLASGEQYMSWIHINDMVKAIIFLLDHPTANGVFNLTAPSPCTNQEFTDALGKQLERPAEFRLPRFLLRLLFGEMADLLIYGQRVVPSRLHEHGFHFCHSRLDEALASLLARPKTK</sequence>
<dbReference type="SUPFAM" id="SSF51735">
    <property type="entry name" value="NAD(P)-binding Rossmann-fold domains"/>
    <property type="match status" value="1"/>
</dbReference>
<dbReference type="Pfam" id="PF01370">
    <property type="entry name" value="Epimerase"/>
    <property type="match status" value="1"/>
</dbReference>